<dbReference type="InterPro" id="IPR003395">
    <property type="entry name" value="RecF/RecN/SMC_N"/>
</dbReference>
<feature type="coiled-coil region" evidence="4">
    <location>
        <begin position="170"/>
        <end position="197"/>
    </location>
</feature>
<feature type="coiled-coil region" evidence="4">
    <location>
        <begin position="838"/>
        <end position="879"/>
    </location>
</feature>
<sequence length="1060" mass="123812">MAEAIEPKSIESGVIIRLGLKNFVTYDEVVVKPGRNLNLIIGANGTGKSTIVMAIVLGLGGSPKVIGRQSNVGEFVKAGEKNATIEIDLQLDANRHITVKRCFNDAGQSQWFVNNQSVTAKKINDLMKSLNIQVDNLCQFLPQDKVQQFSELTPAKLLTETERSVGDPKLIEYHTKLNSLREEQVELEKNLEGKTKLHHNDEKLYSSLKDSIGQITERQKLAKKLSSLKQKKAWMQYQHERDKFKDAKEGMKQALEKKNEIKRQLEPMEQEISRIKNNVQEYDRIFKQHQTEVSHKTNQLSQFINEIEKNERKITDLTNQCDNDIRQEEQRDQQLDEMKQQLNKMENDLSHLVENVGTAESLRAEFEKITPRMSSLRNKINEFNAQQQFKRERIDHLNRKIHGEEQYLKEIQDIENKRLQRLRSISQDAYKGVIWLRENKHLFSRTVHEPMILQINLKDPGYSKYFENIISSRDLTAFICEDKNDLNKLLHCLRTQQKLVINAVHIDPERRVNFDPRIPLYHLQRYGFENYLIDLIEAPEIILKFLVIYYSINQIPIGSEQVAMNIDQIPDEIRRYFTPSNSYSISKSKYTGDRSTRQAAIFSQNILSITVDHEKMKYHKSQIQTFQEQKKSLMIELESFDGNISEVHREINELKDARNIIQANINKLSDIERRINVQRNRIRTDESDRKSVDEIRASYNRKIRDELKKQLTVYRQYNKLVDDCYKTFLISEELKLQLRVTKNLLANKNNEVSDLRESHKAAEDNYKILERECKPIKEEVARLFKVAKDSTDGLAYGDENFEPIKRVFARLPGTLPEIFQEIDTTQAQLYCIANAHDADKIMTRFRNIRNNLKILQQQIQEYENNLARVTQEIEKIKECWLPLLITLVDRINANFSAYFKRMKCAGEVSLSIPENDMDFERYGLKIRIKFRDADELQTLTRTHQSGGERTVTTAIYMLALQELTRVPFRCVDEINQGMDAANERRVFEMMVQNTTRATSAQYFLLTPKLLPGLKYNDSVTVLTVFNGKYMIPSSEYNIGDEFENIVQTVSRKRRRESESD</sequence>
<proteinExistence type="inferred from homology"/>
<feature type="coiled-coil region" evidence="4">
    <location>
        <begin position="637"/>
        <end position="674"/>
    </location>
</feature>
<dbReference type="EMBL" id="JBJJXI010000051">
    <property type="protein sequence ID" value="KAL3400538.1"/>
    <property type="molecule type" value="Genomic_DNA"/>
</dbReference>
<comment type="similarity">
    <text evidence="1">Belongs to the SMC family. SMC5 subfamily.</text>
</comment>
<feature type="coiled-coil region" evidence="4">
    <location>
        <begin position="244"/>
        <end position="400"/>
    </location>
</feature>
<evidence type="ECO:0000256" key="3">
    <source>
        <dbReference type="ARBA" id="ARBA00023054"/>
    </source>
</evidence>
<evidence type="ECO:0000259" key="5">
    <source>
        <dbReference type="Pfam" id="PF02463"/>
    </source>
</evidence>
<evidence type="ECO:0000256" key="4">
    <source>
        <dbReference type="SAM" id="Coils"/>
    </source>
</evidence>
<dbReference type="SUPFAM" id="SSF57997">
    <property type="entry name" value="Tropomyosin"/>
    <property type="match status" value="1"/>
</dbReference>
<keyword evidence="7" id="KW-1185">Reference proteome</keyword>
<reference evidence="6 7" key="1">
    <citation type="journal article" date="2024" name="bioRxiv">
        <title>A reference genome for Trichogramma kaykai: A tiny desert-dwelling parasitoid wasp with competing sex-ratio distorters.</title>
        <authorList>
            <person name="Culotta J."/>
            <person name="Lindsey A.R."/>
        </authorList>
    </citation>
    <scope>NUCLEOTIDE SEQUENCE [LARGE SCALE GENOMIC DNA]</scope>
    <source>
        <strain evidence="6 7">KSX58</strain>
    </source>
</reference>
<dbReference type="GO" id="GO:0006310">
    <property type="term" value="P:DNA recombination"/>
    <property type="evidence" value="ECO:0007669"/>
    <property type="project" value="UniProtKB-KW"/>
</dbReference>
<keyword evidence="3 4" id="KW-0175">Coiled coil</keyword>
<feature type="coiled-coil region" evidence="4">
    <location>
        <begin position="731"/>
        <end position="779"/>
    </location>
</feature>
<accession>A0ABD2X591</accession>
<feature type="domain" description="RecF/RecN/SMC N-terminal" evidence="5">
    <location>
        <begin position="15"/>
        <end position="1004"/>
    </location>
</feature>
<dbReference type="Pfam" id="PF02463">
    <property type="entry name" value="SMC_N"/>
    <property type="match status" value="1"/>
</dbReference>
<dbReference type="SUPFAM" id="SSF52540">
    <property type="entry name" value="P-loop containing nucleoside triphosphate hydrolases"/>
    <property type="match status" value="1"/>
</dbReference>
<dbReference type="Gene3D" id="3.40.50.300">
    <property type="entry name" value="P-loop containing nucleotide triphosphate hydrolases"/>
    <property type="match status" value="2"/>
</dbReference>
<evidence type="ECO:0000256" key="1">
    <source>
        <dbReference type="ARBA" id="ARBA00010171"/>
    </source>
</evidence>
<organism evidence="6 7">
    <name type="scientific">Trichogramma kaykai</name>
    <dbReference type="NCBI Taxonomy" id="54128"/>
    <lineage>
        <taxon>Eukaryota</taxon>
        <taxon>Metazoa</taxon>
        <taxon>Ecdysozoa</taxon>
        <taxon>Arthropoda</taxon>
        <taxon>Hexapoda</taxon>
        <taxon>Insecta</taxon>
        <taxon>Pterygota</taxon>
        <taxon>Neoptera</taxon>
        <taxon>Endopterygota</taxon>
        <taxon>Hymenoptera</taxon>
        <taxon>Apocrita</taxon>
        <taxon>Proctotrupomorpha</taxon>
        <taxon>Chalcidoidea</taxon>
        <taxon>Trichogrammatidae</taxon>
        <taxon>Trichogramma</taxon>
    </lineage>
</organism>
<dbReference type="PANTHER" id="PTHR45916">
    <property type="entry name" value="STRUCTURAL MAINTENANCE OF CHROMOSOMES PROTEIN 5"/>
    <property type="match status" value="1"/>
</dbReference>
<dbReference type="AlphaFoldDB" id="A0ABD2X591"/>
<dbReference type="PANTHER" id="PTHR45916:SF1">
    <property type="entry name" value="STRUCTURAL MAINTENANCE OF CHROMOSOMES PROTEIN 5"/>
    <property type="match status" value="1"/>
</dbReference>
<name>A0ABD2X591_9HYME</name>
<comment type="caution">
    <text evidence="6">The sequence shown here is derived from an EMBL/GenBank/DDBJ whole genome shotgun (WGS) entry which is preliminary data.</text>
</comment>
<dbReference type="Proteomes" id="UP001627154">
    <property type="component" value="Unassembled WGS sequence"/>
</dbReference>
<gene>
    <name evidence="6" type="ORF">TKK_006381</name>
</gene>
<evidence type="ECO:0000313" key="7">
    <source>
        <dbReference type="Proteomes" id="UP001627154"/>
    </source>
</evidence>
<dbReference type="Gene3D" id="1.10.287.1490">
    <property type="match status" value="1"/>
</dbReference>
<protein>
    <recommendedName>
        <fullName evidence="2">Structural maintenance of chromosomes protein 5</fullName>
    </recommendedName>
</protein>
<dbReference type="InterPro" id="IPR027417">
    <property type="entry name" value="P-loop_NTPase"/>
</dbReference>
<evidence type="ECO:0000313" key="6">
    <source>
        <dbReference type="EMBL" id="KAL3400538.1"/>
    </source>
</evidence>
<evidence type="ECO:0000256" key="2">
    <source>
        <dbReference type="ARBA" id="ARBA00018687"/>
    </source>
</evidence>